<gene>
    <name evidence="3" type="ORF">Rumeso_02260</name>
</gene>
<dbReference type="STRING" id="442562.Rumeso_02260"/>
<dbReference type="AlphaFoldDB" id="A0A017HPE8"/>
<feature type="coiled-coil region" evidence="2">
    <location>
        <begin position="110"/>
        <end position="176"/>
    </location>
</feature>
<name>A0A017HPE8_9RHOB</name>
<evidence type="ECO:0000256" key="1">
    <source>
        <dbReference type="ARBA" id="ARBA00005541"/>
    </source>
</evidence>
<dbReference type="PANTHER" id="PTHR38432">
    <property type="entry name" value="TELA-LIKE PROTEIN SAOUHSC_01408"/>
    <property type="match status" value="1"/>
</dbReference>
<evidence type="ECO:0000313" key="4">
    <source>
        <dbReference type="Proteomes" id="UP000019666"/>
    </source>
</evidence>
<reference evidence="3 4" key="1">
    <citation type="submission" date="2013-02" db="EMBL/GenBank/DDBJ databases">
        <authorList>
            <person name="Fiebig A."/>
            <person name="Goeker M."/>
            <person name="Klenk H.-P.P."/>
        </authorList>
    </citation>
    <scope>NUCLEOTIDE SEQUENCE [LARGE SCALE GENOMIC DNA]</scope>
    <source>
        <strain evidence="3 4">DSM 19309</strain>
    </source>
</reference>
<dbReference type="PANTHER" id="PTHR38432:SF1">
    <property type="entry name" value="TELA-LIKE PROTEIN SAOUHSC_01408"/>
    <property type="match status" value="1"/>
</dbReference>
<comment type="similarity">
    <text evidence="1">Belongs to the TelA family.</text>
</comment>
<organism evidence="3 4">
    <name type="scientific">Rubellimicrobium mesophilum DSM 19309</name>
    <dbReference type="NCBI Taxonomy" id="442562"/>
    <lineage>
        <taxon>Bacteria</taxon>
        <taxon>Pseudomonadati</taxon>
        <taxon>Pseudomonadota</taxon>
        <taxon>Alphaproteobacteria</taxon>
        <taxon>Rhodobacterales</taxon>
        <taxon>Roseobacteraceae</taxon>
        <taxon>Rubellimicrobium</taxon>
    </lineage>
</organism>
<dbReference type="InterPro" id="IPR008863">
    <property type="entry name" value="Toxic_anion-R_TelA"/>
</dbReference>
<protein>
    <submittedName>
        <fullName evidence="3">Tellurite resistance protein</fullName>
    </submittedName>
</protein>
<dbReference type="Pfam" id="PF05816">
    <property type="entry name" value="TelA"/>
    <property type="match status" value="1"/>
</dbReference>
<dbReference type="Proteomes" id="UP000019666">
    <property type="component" value="Unassembled WGS sequence"/>
</dbReference>
<dbReference type="HOGENOM" id="CLU_032111_0_0_5"/>
<evidence type="ECO:0000313" key="3">
    <source>
        <dbReference type="EMBL" id="EYD76185.1"/>
    </source>
</evidence>
<dbReference type="EMBL" id="AOSK01000057">
    <property type="protein sequence ID" value="EYD76185.1"/>
    <property type="molecule type" value="Genomic_DNA"/>
</dbReference>
<keyword evidence="2" id="KW-0175">Coiled coil</keyword>
<keyword evidence="4" id="KW-1185">Reference proteome</keyword>
<evidence type="ECO:0000256" key="2">
    <source>
        <dbReference type="SAM" id="Coils"/>
    </source>
</evidence>
<sequence>MVSMTTPDPNLASMRASAVEAARAELDLSRSATVMAFGVKVQRDLQLVSQSLVACLRTADSAAADEALRAVVDALRGFEDEESNPKSHRSWWGRRLPVLGRKLWERPVPLAQTLWRVEALQAQVDALRETLVEHERQLLRTLRSLDVISAKVLAFLDDLNAHIEAGQITLAELDSEILPARSEELGAASSERQPVLAAALRDLRGARDSLERRIRDLKLTCQLARQSLAAFQTIQENNRTLTLRIRSMLTDTLELWEPQAVQAQILDRAREASLGQRTASGVVQEFDAVAVRAANAEALTAVEDSLAMAMEHGSEQRAAEAEIAALERHLQHVLASAATRSAD</sequence>
<comment type="caution">
    <text evidence="3">The sequence shown here is derived from an EMBL/GenBank/DDBJ whole genome shotgun (WGS) entry which is preliminary data.</text>
</comment>
<feature type="coiled-coil region" evidence="2">
    <location>
        <begin position="200"/>
        <end position="227"/>
    </location>
</feature>
<proteinExistence type="inferred from homology"/>
<accession>A0A017HPE8</accession>